<comment type="caution">
    <text evidence="2">The sequence shown here is derived from an EMBL/GenBank/DDBJ whole genome shotgun (WGS) entry which is preliminary data.</text>
</comment>
<dbReference type="InterPro" id="IPR009061">
    <property type="entry name" value="DNA-bd_dom_put_sf"/>
</dbReference>
<dbReference type="RefSeq" id="WP_206685728.1">
    <property type="nucleotide sequence ID" value="NZ_BAAAQG010000012.1"/>
</dbReference>
<dbReference type="SUPFAM" id="SSF46955">
    <property type="entry name" value="Putative DNA-binding domain"/>
    <property type="match status" value="1"/>
</dbReference>
<evidence type="ECO:0000313" key="2">
    <source>
        <dbReference type="EMBL" id="GAA1713913.1"/>
    </source>
</evidence>
<dbReference type="Pfam" id="PF12728">
    <property type="entry name" value="HTH_17"/>
    <property type="match status" value="1"/>
</dbReference>
<reference evidence="2 3" key="1">
    <citation type="journal article" date="2019" name="Int. J. Syst. Evol. Microbiol.">
        <title>The Global Catalogue of Microorganisms (GCM) 10K type strain sequencing project: providing services to taxonomists for standard genome sequencing and annotation.</title>
        <authorList>
            <consortium name="The Broad Institute Genomics Platform"/>
            <consortium name="The Broad Institute Genome Sequencing Center for Infectious Disease"/>
            <person name="Wu L."/>
            <person name="Ma J."/>
        </authorList>
    </citation>
    <scope>NUCLEOTIDE SEQUENCE [LARGE SCALE GENOMIC DNA]</scope>
    <source>
        <strain evidence="2 3">JCM 16002</strain>
    </source>
</reference>
<keyword evidence="3" id="KW-1185">Reference proteome</keyword>
<name>A0ABN2IXT5_9ACTN</name>
<protein>
    <recommendedName>
        <fullName evidence="1">Helix-turn-helix domain-containing protein</fullName>
    </recommendedName>
</protein>
<evidence type="ECO:0000259" key="1">
    <source>
        <dbReference type="Pfam" id="PF12728"/>
    </source>
</evidence>
<gene>
    <name evidence="2" type="ORF">GCM10009831_24500</name>
</gene>
<dbReference type="EMBL" id="BAAAQG010000012">
    <property type="protein sequence ID" value="GAA1713913.1"/>
    <property type="molecule type" value="Genomic_DNA"/>
</dbReference>
<sequence length="65" mass="7235">MNPNRLLAPPVVAEHLDVSVQRLAEWRHKDIGPNYVKVGRLIRYRAEDVATWLDAQTVQTAGGAA</sequence>
<feature type="domain" description="Helix-turn-helix" evidence="1">
    <location>
        <begin position="12"/>
        <end position="56"/>
    </location>
</feature>
<dbReference type="InterPro" id="IPR041657">
    <property type="entry name" value="HTH_17"/>
</dbReference>
<dbReference type="Proteomes" id="UP001500383">
    <property type="component" value="Unassembled WGS sequence"/>
</dbReference>
<proteinExistence type="predicted"/>
<accession>A0ABN2IXT5</accession>
<evidence type="ECO:0000313" key="3">
    <source>
        <dbReference type="Proteomes" id="UP001500383"/>
    </source>
</evidence>
<organism evidence="2 3">
    <name type="scientific">Dietzia cercidiphylli</name>
    <dbReference type="NCBI Taxonomy" id="498199"/>
    <lineage>
        <taxon>Bacteria</taxon>
        <taxon>Bacillati</taxon>
        <taxon>Actinomycetota</taxon>
        <taxon>Actinomycetes</taxon>
        <taxon>Mycobacteriales</taxon>
        <taxon>Dietziaceae</taxon>
        <taxon>Dietzia</taxon>
    </lineage>
</organism>